<feature type="transmembrane region" description="Helical" evidence="1">
    <location>
        <begin position="99"/>
        <end position="117"/>
    </location>
</feature>
<keyword evidence="1" id="KW-0472">Membrane</keyword>
<feature type="transmembrane region" description="Helical" evidence="1">
    <location>
        <begin position="129"/>
        <end position="150"/>
    </location>
</feature>
<keyword evidence="3" id="KW-1185">Reference proteome</keyword>
<keyword evidence="1" id="KW-0812">Transmembrane</keyword>
<proteinExistence type="predicted"/>
<evidence type="ECO:0000256" key="1">
    <source>
        <dbReference type="SAM" id="Phobius"/>
    </source>
</evidence>
<evidence type="ECO:0000313" key="3">
    <source>
        <dbReference type="Proteomes" id="UP001607157"/>
    </source>
</evidence>
<organism evidence="2 3">
    <name type="scientific">Roseovarius aquimarinus</name>
    <dbReference type="NCBI Taxonomy" id="1229156"/>
    <lineage>
        <taxon>Bacteria</taxon>
        <taxon>Pseudomonadati</taxon>
        <taxon>Pseudomonadota</taxon>
        <taxon>Alphaproteobacteria</taxon>
        <taxon>Rhodobacterales</taxon>
        <taxon>Roseobacteraceae</taxon>
        <taxon>Roseovarius</taxon>
    </lineage>
</organism>
<dbReference type="RefSeq" id="WP_394624048.1">
    <property type="nucleotide sequence ID" value="NZ_JBIHMM010000002.1"/>
</dbReference>
<name>A0ABW7I7Q8_9RHOB</name>
<feature type="transmembrane region" description="Helical" evidence="1">
    <location>
        <begin position="69"/>
        <end position="93"/>
    </location>
</feature>
<feature type="transmembrane region" description="Helical" evidence="1">
    <location>
        <begin position="162"/>
        <end position="183"/>
    </location>
</feature>
<dbReference type="EMBL" id="JBIHMM010000002">
    <property type="protein sequence ID" value="MFH0254227.1"/>
    <property type="molecule type" value="Genomic_DNA"/>
</dbReference>
<comment type="caution">
    <text evidence="2">The sequence shown here is derived from an EMBL/GenBank/DDBJ whole genome shotgun (WGS) entry which is preliminary data.</text>
</comment>
<sequence length="189" mass="21527">MVTELDLEIAHETAKKAFDEIVRLPEGEQFSALRERSKAIEDGVQRISFEHLVFGMLKTHNQEPAAQKYLNVAFGPEGTALIFFLVSIAVCLLEFRFKFLWALISSLVVAILIRMIFRMFDRAFFFRRLIATWFFSGLLLVSAPSLVIMAKTDFATFEWGGPPSVTVSLVWCLGLVVNAFLAFHEMKRN</sequence>
<reference evidence="2 3" key="1">
    <citation type="submission" date="2024-10" db="EMBL/GenBank/DDBJ databases">
        <authorList>
            <person name="Yang X.-N."/>
        </authorList>
    </citation>
    <scope>NUCLEOTIDE SEQUENCE [LARGE SCALE GENOMIC DNA]</scope>
    <source>
        <strain evidence="2 3">CAU 1059</strain>
    </source>
</reference>
<evidence type="ECO:0000313" key="2">
    <source>
        <dbReference type="EMBL" id="MFH0254227.1"/>
    </source>
</evidence>
<dbReference type="Proteomes" id="UP001607157">
    <property type="component" value="Unassembled WGS sequence"/>
</dbReference>
<keyword evidence="1" id="KW-1133">Transmembrane helix</keyword>
<protein>
    <submittedName>
        <fullName evidence="2">Uncharacterized protein</fullName>
    </submittedName>
</protein>
<accession>A0ABW7I7Q8</accession>
<gene>
    <name evidence="2" type="ORF">ACGRVM_10000</name>
</gene>